<keyword evidence="2" id="KW-1185">Reference proteome</keyword>
<dbReference type="Proteomes" id="UP000597668">
    <property type="component" value="Unassembled WGS sequence"/>
</dbReference>
<gene>
    <name evidence="1" type="ORF">H8K20_06395</name>
</gene>
<dbReference type="RefSeq" id="WP_186487823.1">
    <property type="nucleotide sequence ID" value="NZ_JACOGI010000001.1"/>
</dbReference>
<evidence type="ECO:0000313" key="1">
    <source>
        <dbReference type="EMBL" id="MBC3516023.1"/>
    </source>
</evidence>
<sequence length="292" mass="31380">MAVTNFIPTIWEARLLENYHNRSLADVITTAPTRIEGNKIVFGTVGAVATKDYAGTVEWDEIDVPKVELNMDQKKYFAFKVDDVDKVQAAGNLVDPTVAEASAAMNETVDKAVLKAIADGVAAGNKLGVKQVHRKNAYDLLVDMATKLNKNKVPKVNRYAVIDSEYLGLLSKDVRFTPNPKVLENGVVEGQTVSGLQICVSEELPVATSKTTIIALSKAATGHGKQLNEMEAMRLEGSFADGVRGLMVYGTGVLRDKSAVTAQIEYVDEPATQVNVINTTAAPVNTKEVAGA</sequence>
<proteinExistence type="predicted"/>
<protein>
    <submittedName>
        <fullName evidence="1">Uncharacterized protein</fullName>
    </submittedName>
</protein>
<accession>A0A8J6IQ63</accession>
<dbReference type="Pfam" id="PF19821">
    <property type="entry name" value="Phage_capsid_2"/>
    <property type="match status" value="1"/>
</dbReference>
<organism evidence="1 2">
    <name type="scientific">Neobittarella massiliensis</name>
    <name type="common">ex Bilen et al. 2018</name>
    <dbReference type="NCBI Taxonomy" id="2041842"/>
    <lineage>
        <taxon>Bacteria</taxon>
        <taxon>Bacillati</taxon>
        <taxon>Bacillota</taxon>
        <taxon>Clostridia</taxon>
        <taxon>Eubacteriales</taxon>
        <taxon>Oscillospiraceae</taxon>
        <taxon>Neobittarella (ex Bilen et al. 2018)</taxon>
    </lineage>
</organism>
<reference evidence="1" key="1">
    <citation type="submission" date="2020-08" db="EMBL/GenBank/DDBJ databases">
        <authorList>
            <person name="Liu C."/>
            <person name="Sun Q."/>
        </authorList>
    </citation>
    <scope>NUCLEOTIDE SEQUENCE</scope>
    <source>
        <strain evidence="1">NSJ-65</strain>
    </source>
</reference>
<dbReference type="AlphaFoldDB" id="A0A8J6IQ63"/>
<dbReference type="InterPro" id="IPR045565">
    <property type="entry name" value="Phage_capsid_2"/>
</dbReference>
<comment type="caution">
    <text evidence="1">The sequence shown here is derived from an EMBL/GenBank/DDBJ whole genome shotgun (WGS) entry which is preliminary data.</text>
</comment>
<name>A0A8J6IQ63_9FIRM</name>
<dbReference type="EMBL" id="JACOGI010000001">
    <property type="protein sequence ID" value="MBC3516023.1"/>
    <property type="molecule type" value="Genomic_DNA"/>
</dbReference>
<evidence type="ECO:0000313" key="2">
    <source>
        <dbReference type="Proteomes" id="UP000597668"/>
    </source>
</evidence>